<organism evidence="3 4">
    <name type="scientific">Cardamine amara subsp. amara</name>
    <dbReference type="NCBI Taxonomy" id="228776"/>
    <lineage>
        <taxon>Eukaryota</taxon>
        <taxon>Viridiplantae</taxon>
        <taxon>Streptophyta</taxon>
        <taxon>Embryophyta</taxon>
        <taxon>Tracheophyta</taxon>
        <taxon>Spermatophyta</taxon>
        <taxon>Magnoliopsida</taxon>
        <taxon>eudicotyledons</taxon>
        <taxon>Gunneridae</taxon>
        <taxon>Pentapetalae</taxon>
        <taxon>rosids</taxon>
        <taxon>malvids</taxon>
        <taxon>Brassicales</taxon>
        <taxon>Brassicaceae</taxon>
        <taxon>Cardamineae</taxon>
        <taxon>Cardamine</taxon>
    </lineage>
</organism>
<dbReference type="InterPro" id="IPR021139">
    <property type="entry name" value="NYN"/>
</dbReference>
<dbReference type="AlphaFoldDB" id="A0ABD1B928"/>
<dbReference type="CDD" id="cd10910">
    <property type="entry name" value="PIN_limkain_b1_N_like"/>
    <property type="match status" value="1"/>
</dbReference>
<evidence type="ECO:0000259" key="2">
    <source>
        <dbReference type="SMART" id="SM00451"/>
    </source>
</evidence>
<comment type="caution">
    <text evidence="3">The sequence shown here is derived from an EMBL/GenBank/DDBJ whole genome shotgun (WGS) entry which is preliminary data.</text>
</comment>
<keyword evidence="4" id="KW-1185">Reference proteome</keyword>
<dbReference type="Gene3D" id="3.40.50.1010">
    <property type="entry name" value="5'-nuclease"/>
    <property type="match status" value="1"/>
</dbReference>
<evidence type="ECO:0000313" key="3">
    <source>
        <dbReference type="EMBL" id="KAL1215093.1"/>
    </source>
</evidence>
<dbReference type="Gene3D" id="3.30.160.60">
    <property type="entry name" value="Classic Zinc Finger"/>
    <property type="match status" value="2"/>
</dbReference>
<proteinExistence type="predicted"/>
<name>A0ABD1B928_CARAN</name>
<sequence>MKRRLMLASLPFSKKIREIAAARAKPSSSWWRDNHILHSVRQRQFSNGVWIKSLTTGGDKAEVEYSTAKTSVWWDIENCKVPKGYDGHAIAEDIRSVLLKRNYCGSLSIYAYGDTKQIASSVQQALSNTGVSLNHVPPGVKDGSDKKILVDMLLWAMENRAPANIMLISGDGDFSYVLHQLRMKKYNILLVRPENAYSPFLIAAAETVLLWTSIVTAGSGSEVPKQAEPRKLMNSNLVVENKSICQVSNITAGSGSEVSKQAEPRKLMNSSLVVEKNKSGPRFCQVCNVTCTSLVDFNSHLSSKKHKKKAALVASQSSHAKQKNTLYCSICHVHFPASGSEEHKSGRKHKNKLKAQAGHSR</sequence>
<dbReference type="PANTHER" id="PTHR14379:SF22">
    <property type="entry name" value="ENDONUCLEASE OR GLYCOSYL HYDROLASE"/>
    <property type="match status" value="1"/>
</dbReference>
<dbReference type="Pfam" id="PF12874">
    <property type="entry name" value="zf-met"/>
    <property type="match status" value="1"/>
</dbReference>
<dbReference type="SMART" id="SM00451">
    <property type="entry name" value="ZnF_U1"/>
    <property type="match status" value="2"/>
</dbReference>
<dbReference type="EMBL" id="JBANAX010000292">
    <property type="protein sequence ID" value="KAL1215093.1"/>
    <property type="molecule type" value="Genomic_DNA"/>
</dbReference>
<reference evidence="3 4" key="1">
    <citation type="submission" date="2024-04" db="EMBL/GenBank/DDBJ databases">
        <title>Genome assembly C_amara_ONT_v2.</title>
        <authorList>
            <person name="Yant L."/>
            <person name="Moore C."/>
            <person name="Slenker M."/>
        </authorList>
    </citation>
    <scope>NUCLEOTIDE SEQUENCE [LARGE SCALE GENOMIC DNA]</scope>
    <source>
        <tissue evidence="3">Leaf</tissue>
    </source>
</reference>
<dbReference type="InterPro" id="IPR013087">
    <property type="entry name" value="Znf_C2H2_type"/>
</dbReference>
<gene>
    <name evidence="3" type="ORF">V5N11_007668</name>
</gene>
<dbReference type="InterPro" id="IPR036236">
    <property type="entry name" value="Znf_C2H2_sf"/>
</dbReference>
<dbReference type="SUPFAM" id="SSF57667">
    <property type="entry name" value="beta-beta-alpha zinc fingers"/>
    <property type="match status" value="1"/>
</dbReference>
<dbReference type="Proteomes" id="UP001558713">
    <property type="component" value="Unassembled WGS sequence"/>
</dbReference>
<dbReference type="InterPro" id="IPR024768">
    <property type="entry name" value="Marf1"/>
</dbReference>
<feature type="domain" description="U1-type" evidence="2">
    <location>
        <begin position="323"/>
        <end position="356"/>
    </location>
</feature>
<evidence type="ECO:0000256" key="1">
    <source>
        <dbReference type="SAM" id="MobiDB-lite"/>
    </source>
</evidence>
<accession>A0ABD1B928</accession>
<feature type="region of interest" description="Disordered" evidence="1">
    <location>
        <begin position="339"/>
        <end position="361"/>
    </location>
</feature>
<protein>
    <recommendedName>
        <fullName evidence="2">U1-type domain-containing protein</fullName>
    </recommendedName>
</protein>
<dbReference type="InterPro" id="IPR003604">
    <property type="entry name" value="Matrin/U1-like-C_Znf_C2H2"/>
</dbReference>
<dbReference type="PANTHER" id="PTHR14379">
    <property type="entry name" value="LIMKAIN B LKAP"/>
    <property type="match status" value="1"/>
</dbReference>
<dbReference type="Pfam" id="PF01936">
    <property type="entry name" value="NYN"/>
    <property type="match status" value="1"/>
</dbReference>
<evidence type="ECO:0000313" key="4">
    <source>
        <dbReference type="Proteomes" id="UP001558713"/>
    </source>
</evidence>
<feature type="domain" description="U1-type" evidence="2">
    <location>
        <begin position="279"/>
        <end position="313"/>
    </location>
</feature>